<dbReference type="Pfam" id="PF00635">
    <property type="entry name" value="Motile_Sperm"/>
    <property type="match status" value="1"/>
</dbReference>
<keyword evidence="4" id="KW-1185">Reference proteome</keyword>
<dbReference type="EMBL" id="JAUIZM010000004">
    <property type="protein sequence ID" value="KAK1390517.1"/>
    <property type="molecule type" value="Genomic_DNA"/>
</dbReference>
<dbReference type="PROSITE" id="PS50202">
    <property type="entry name" value="MSP"/>
    <property type="match status" value="1"/>
</dbReference>
<dbReference type="InterPro" id="IPR008962">
    <property type="entry name" value="PapD-like_sf"/>
</dbReference>
<accession>A0AAD8IR08</accession>
<evidence type="ECO:0000313" key="3">
    <source>
        <dbReference type="EMBL" id="KAK1390517.1"/>
    </source>
</evidence>
<gene>
    <name evidence="3" type="ORF">POM88_018695</name>
</gene>
<name>A0AAD8IR08_9APIA</name>
<dbReference type="GO" id="GO:0090158">
    <property type="term" value="P:endoplasmic reticulum membrane organization"/>
    <property type="evidence" value="ECO:0007669"/>
    <property type="project" value="TreeGrafter"/>
</dbReference>
<dbReference type="SUPFAM" id="SSF49354">
    <property type="entry name" value="PapD-like"/>
    <property type="match status" value="1"/>
</dbReference>
<reference evidence="3" key="1">
    <citation type="submission" date="2023-02" db="EMBL/GenBank/DDBJ databases">
        <title>Genome of toxic invasive species Heracleum sosnowskyi carries increased number of genes despite the absence of recent whole-genome duplications.</title>
        <authorList>
            <person name="Schelkunov M."/>
            <person name="Shtratnikova V."/>
            <person name="Makarenko M."/>
            <person name="Klepikova A."/>
            <person name="Omelchenko D."/>
            <person name="Novikova G."/>
            <person name="Obukhova E."/>
            <person name="Bogdanov V."/>
            <person name="Penin A."/>
            <person name="Logacheva M."/>
        </authorList>
    </citation>
    <scope>NUCLEOTIDE SEQUENCE</scope>
    <source>
        <strain evidence="3">Hsosn_3</strain>
        <tissue evidence="3">Leaf</tissue>
    </source>
</reference>
<dbReference type="PANTHER" id="PTHR10809">
    <property type="entry name" value="VESICLE-ASSOCIATED MEMBRANE PROTEIN-ASSOCIATED PROTEIN"/>
    <property type="match status" value="1"/>
</dbReference>
<protein>
    <recommendedName>
        <fullName evidence="2">MSP domain-containing protein</fullName>
    </recommendedName>
</protein>
<sequence length="223" mass="25022">MLKKVLDIIKSEKQSSCSINLINVCDDLLAFKIQATSPEIYCVQPADIGLICPNSACEITVTVEASSLPRMCKGEKLLIQSKIVPSWTNLDDVTPAMFMKDGTSHIEDNNVRISLSSRADSPALDFLDRTTNPVNTRPDTELSQEVFNSSQYQLNWQFSDPKFLIIIPRKYIGIKYQRVEILSALENSLENSVKHVQPTGKVQPNYTKAPFRRAVSNAKVKMK</sequence>
<dbReference type="GO" id="GO:0005789">
    <property type="term" value="C:endoplasmic reticulum membrane"/>
    <property type="evidence" value="ECO:0007669"/>
    <property type="project" value="InterPro"/>
</dbReference>
<evidence type="ECO:0000259" key="2">
    <source>
        <dbReference type="PROSITE" id="PS50202"/>
    </source>
</evidence>
<feature type="domain" description="MSP" evidence="2">
    <location>
        <begin position="1"/>
        <end position="116"/>
    </location>
</feature>
<organism evidence="3 4">
    <name type="scientific">Heracleum sosnowskyi</name>
    <dbReference type="NCBI Taxonomy" id="360622"/>
    <lineage>
        <taxon>Eukaryota</taxon>
        <taxon>Viridiplantae</taxon>
        <taxon>Streptophyta</taxon>
        <taxon>Embryophyta</taxon>
        <taxon>Tracheophyta</taxon>
        <taxon>Spermatophyta</taxon>
        <taxon>Magnoliopsida</taxon>
        <taxon>eudicotyledons</taxon>
        <taxon>Gunneridae</taxon>
        <taxon>Pentapetalae</taxon>
        <taxon>asterids</taxon>
        <taxon>campanulids</taxon>
        <taxon>Apiales</taxon>
        <taxon>Apiaceae</taxon>
        <taxon>Apioideae</taxon>
        <taxon>apioid superclade</taxon>
        <taxon>Tordylieae</taxon>
        <taxon>Tordyliinae</taxon>
        <taxon>Heracleum</taxon>
    </lineage>
</organism>
<proteinExistence type="inferred from homology"/>
<dbReference type="InterPro" id="IPR013783">
    <property type="entry name" value="Ig-like_fold"/>
</dbReference>
<evidence type="ECO:0000256" key="1">
    <source>
        <dbReference type="ARBA" id="ARBA00008932"/>
    </source>
</evidence>
<dbReference type="InterPro" id="IPR016763">
    <property type="entry name" value="VAP"/>
</dbReference>
<dbReference type="GO" id="GO:0061817">
    <property type="term" value="P:endoplasmic reticulum-plasma membrane tethering"/>
    <property type="evidence" value="ECO:0007669"/>
    <property type="project" value="TreeGrafter"/>
</dbReference>
<reference evidence="3" key="2">
    <citation type="submission" date="2023-05" db="EMBL/GenBank/DDBJ databases">
        <authorList>
            <person name="Schelkunov M.I."/>
        </authorList>
    </citation>
    <scope>NUCLEOTIDE SEQUENCE</scope>
    <source>
        <strain evidence="3">Hsosn_3</strain>
        <tissue evidence="3">Leaf</tissue>
    </source>
</reference>
<dbReference type="InterPro" id="IPR000535">
    <property type="entry name" value="MSP_dom"/>
</dbReference>
<evidence type="ECO:0000313" key="4">
    <source>
        <dbReference type="Proteomes" id="UP001237642"/>
    </source>
</evidence>
<comment type="caution">
    <text evidence="3">The sequence shown here is derived from an EMBL/GenBank/DDBJ whole genome shotgun (WGS) entry which is preliminary data.</text>
</comment>
<dbReference type="GO" id="GO:0005886">
    <property type="term" value="C:plasma membrane"/>
    <property type="evidence" value="ECO:0007669"/>
    <property type="project" value="TreeGrafter"/>
</dbReference>
<dbReference type="Proteomes" id="UP001237642">
    <property type="component" value="Unassembled WGS sequence"/>
</dbReference>
<dbReference type="Gene3D" id="2.60.40.10">
    <property type="entry name" value="Immunoglobulins"/>
    <property type="match status" value="1"/>
</dbReference>
<comment type="similarity">
    <text evidence="1">Belongs to the VAMP-associated protein (VAP) (TC 9.B.17) family.</text>
</comment>
<dbReference type="PANTHER" id="PTHR10809:SF148">
    <property type="entry name" value="OS01G0936800 PROTEIN"/>
    <property type="match status" value="1"/>
</dbReference>
<dbReference type="AlphaFoldDB" id="A0AAD8IR08"/>